<dbReference type="STRING" id="686832.A0A0C2Y951"/>
<dbReference type="Pfam" id="PF15024">
    <property type="entry name" value="Glyco_transf_18"/>
    <property type="match status" value="1"/>
</dbReference>
<gene>
    <name evidence="2" type="ORF">M413DRAFT_30766</name>
</gene>
<feature type="domain" description="Glycosyltransferase family 18 catalytic" evidence="1">
    <location>
        <begin position="273"/>
        <end position="479"/>
    </location>
</feature>
<dbReference type="OrthoDB" id="2113294at2759"/>
<proteinExistence type="predicted"/>
<dbReference type="EMBL" id="KN831796">
    <property type="protein sequence ID" value="KIM37567.1"/>
    <property type="molecule type" value="Genomic_DNA"/>
</dbReference>
<name>A0A0C2Y951_HEBCY</name>
<sequence>MGRTRIGVLVVCGIIPTLFLLSLQALRLSSHSFNLPFFRKHTVSQVTEAGPLIPPSTSSTNPHAITNNNATYPRINLNGDYLSYRAQARAQLARIEAHGETLFNGEDWNKWQMEQLVAYLRKAETEVDYVPPRVVLTSWHWVPCAYGECTTGEVQWIRPLVDIMKRHNIIYLFSPTWMGLAGLKKDLSILGNDLVTHIWADDEHVVRCFNDERCIQDDQNPDGIPAWKLFAFTFWGSKPNAIQWNSTSDPWSFNPLGSEWNLVPYQMPEKQFFLGYYYQGCESLEYIPHEARKDQVLILAKRSKYFHEFPAFDPTTFFTDLRNHTRHELVSTAAQEDGFPIPDGLTSLGLMSKADYDHLLANTKALIGVGKPIISPTPYASLCRGVPVILPYHSEFVLMGNPKTCGPHPDSSTWCGFLEEAHQHGPASTIGPPYVYTVDVKSPIETILEVVDLALRTPIQPYVPPEMKPEAVEKRLLDYFAIDWERYAYERVRERGLSNSTSSGFGNLELPDFLKEWVRTHPESLIRRDVY</sequence>
<protein>
    <submittedName>
        <fullName evidence="2">Glycosyltransferase family 18 protein</fullName>
    </submittedName>
</protein>
<evidence type="ECO:0000313" key="2">
    <source>
        <dbReference type="EMBL" id="KIM37567.1"/>
    </source>
</evidence>
<dbReference type="InterPro" id="IPR026116">
    <property type="entry name" value="GT18_cat"/>
</dbReference>
<dbReference type="AlphaFoldDB" id="A0A0C2Y951"/>
<reference evidence="2 3" key="1">
    <citation type="submission" date="2014-04" db="EMBL/GenBank/DDBJ databases">
        <authorList>
            <consortium name="DOE Joint Genome Institute"/>
            <person name="Kuo A."/>
            <person name="Gay G."/>
            <person name="Dore J."/>
            <person name="Kohler A."/>
            <person name="Nagy L.G."/>
            <person name="Floudas D."/>
            <person name="Copeland A."/>
            <person name="Barry K.W."/>
            <person name="Cichocki N."/>
            <person name="Veneault-Fourrey C."/>
            <person name="LaButti K."/>
            <person name="Lindquist E.A."/>
            <person name="Lipzen A."/>
            <person name="Lundell T."/>
            <person name="Morin E."/>
            <person name="Murat C."/>
            <person name="Sun H."/>
            <person name="Tunlid A."/>
            <person name="Henrissat B."/>
            <person name="Grigoriev I.V."/>
            <person name="Hibbett D.S."/>
            <person name="Martin F."/>
            <person name="Nordberg H.P."/>
            <person name="Cantor M.N."/>
            <person name="Hua S.X."/>
        </authorList>
    </citation>
    <scope>NUCLEOTIDE SEQUENCE [LARGE SCALE GENOMIC DNA]</scope>
    <source>
        <strain evidence="3">h7</strain>
    </source>
</reference>
<evidence type="ECO:0000259" key="1">
    <source>
        <dbReference type="Pfam" id="PF15024"/>
    </source>
</evidence>
<keyword evidence="3" id="KW-1185">Reference proteome</keyword>
<organism evidence="2 3">
    <name type="scientific">Hebeloma cylindrosporum</name>
    <dbReference type="NCBI Taxonomy" id="76867"/>
    <lineage>
        <taxon>Eukaryota</taxon>
        <taxon>Fungi</taxon>
        <taxon>Dikarya</taxon>
        <taxon>Basidiomycota</taxon>
        <taxon>Agaricomycotina</taxon>
        <taxon>Agaricomycetes</taxon>
        <taxon>Agaricomycetidae</taxon>
        <taxon>Agaricales</taxon>
        <taxon>Agaricineae</taxon>
        <taxon>Hymenogastraceae</taxon>
        <taxon>Hebeloma</taxon>
    </lineage>
</organism>
<reference evidence="3" key="2">
    <citation type="submission" date="2015-01" db="EMBL/GenBank/DDBJ databases">
        <title>Evolutionary Origins and Diversification of the Mycorrhizal Mutualists.</title>
        <authorList>
            <consortium name="DOE Joint Genome Institute"/>
            <consortium name="Mycorrhizal Genomics Consortium"/>
            <person name="Kohler A."/>
            <person name="Kuo A."/>
            <person name="Nagy L.G."/>
            <person name="Floudas D."/>
            <person name="Copeland A."/>
            <person name="Barry K.W."/>
            <person name="Cichocki N."/>
            <person name="Veneault-Fourrey C."/>
            <person name="LaButti K."/>
            <person name="Lindquist E.A."/>
            <person name="Lipzen A."/>
            <person name="Lundell T."/>
            <person name="Morin E."/>
            <person name="Murat C."/>
            <person name="Riley R."/>
            <person name="Ohm R."/>
            <person name="Sun H."/>
            <person name="Tunlid A."/>
            <person name="Henrissat B."/>
            <person name="Grigoriev I.V."/>
            <person name="Hibbett D.S."/>
            <person name="Martin F."/>
        </authorList>
    </citation>
    <scope>NUCLEOTIDE SEQUENCE [LARGE SCALE GENOMIC DNA]</scope>
    <source>
        <strain evidence="3">h7</strain>
    </source>
</reference>
<dbReference type="Proteomes" id="UP000053424">
    <property type="component" value="Unassembled WGS sequence"/>
</dbReference>
<evidence type="ECO:0000313" key="3">
    <source>
        <dbReference type="Proteomes" id="UP000053424"/>
    </source>
</evidence>
<dbReference type="HOGENOM" id="CLU_508127_0_0_1"/>
<accession>A0A0C2Y951</accession>
<dbReference type="GO" id="GO:0030144">
    <property type="term" value="F:alpha-1,6-mannosylglycoprotein 6-beta-N-acetylglucosaminyltransferase activity"/>
    <property type="evidence" value="ECO:0007669"/>
    <property type="project" value="InterPro"/>
</dbReference>
<dbReference type="UniPathway" id="UPA00378"/>